<dbReference type="Pfam" id="PF03466">
    <property type="entry name" value="LysR_substrate"/>
    <property type="match status" value="1"/>
</dbReference>
<dbReference type="SUPFAM" id="SSF46785">
    <property type="entry name" value="Winged helix' DNA-binding domain"/>
    <property type="match status" value="1"/>
</dbReference>
<dbReference type="InterPro" id="IPR036390">
    <property type="entry name" value="WH_DNA-bd_sf"/>
</dbReference>
<protein>
    <submittedName>
        <fullName evidence="7">DNA-binding transcriptional LysR family regulator</fullName>
    </submittedName>
</protein>
<dbReference type="PANTHER" id="PTHR30419">
    <property type="entry name" value="HTH-TYPE TRANSCRIPTIONAL REGULATOR YBHD"/>
    <property type="match status" value="1"/>
</dbReference>
<dbReference type="InterPro" id="IPR000847">
    <property type="entry name" value="LysR_HTH_N"/>
</dbReference>
<dbReference type="PANTHER" id="PTHR30419:SF8">
    <property type="entry name" value="NITROGEN ASSIMILATION TRANSCRIPTIONAL ACTIVATOR-RELATED"/>
    <property type="match status" value="1"/>
</dbReference>
<accession>A0ABX5KEM9</accession>
<keyword evidence="4" id="KW-0804">Transcription</keyword>
<evidence type="ECO:0000256" key="5">
    <source>
        <dbReference type="SAM" id="MobiDB-lite"/>
    </source>
</evidence>
<evidence type="ECO:0000313" key="7">
    <source>
        <dbReference type="EMBL" id="PVX71068.1"/>
    </source>
</evidence>
<feature type="domain" description="HTH lysR-type" evidence="6">
    <location>
        <begin position="38"/>
        <end position="95"/>
    </location>
</feature>
<dbReference type="Gene3D" id="3.40.190.290">
    <property type="match status" value="1"/>
</dbReference>
<dbReference type="Pfam" id="PF00126">
    <property type="entry name" value="HTH_1"/>
    <property type="match status" value="1"/>
</dbReference>
<organism evidence="7 8">
    <name type="scientific">Paraburkholderia unamae</name>
    <dbReference type="NCBI Taxonomy" id="219649"/>
    <lineage>
        <taxon>Bacteria</taxon>
        <taxon>Pseudomonadati</taxon>
        <taxon>Pseudomonadota</taxon>
        <taxon>Betaproteobacteria</taxon>
        <taxon>Burkholderiales</taxon>
        <taxon>Burkholderiaceae</taxon>
        <taxon>Paraburkholderia</taxon>
    </lineage>
</organism>
<comment type="caution">
    <text evidence="7">The sequence shown here is derived from an EMBL/GenBank/DDBJ whole genome shotgun (WGS) entry which is preliminary data.</text>
</comment>
<name>A0ABX5KEM9_9BURK</name>
<dbReference type="InterPro" id="IPR005119">
    <property type="entry name" value="LysR_subst-bd"/>
</dbReference>
<dbReference type="Proteomes" id="UP000245712">
    <property type="component" value="Unassembled WGS sequence"/>
</dbReference>
<evidence type="ECO:0000259" key="6">
    <source>
        <dbReference type="PROSITE" id="PS50931"/>
    </source>
</evidence>
<keyword evidence="2" id="KW-0805">Transcription regulation</keyword>
<dbReference type="GO" id="GO:0003677">
    <property type="term" value="F:DNA binding"/>
    <property type="evidence" value="ECO:0007669"/>
    <property type="project" value="UniProtKB-KW"/>
</dbReference>
<dbReference type="InterPro" id="IPR050950">
    <property type="entry name" value="HTH-type_LysR_regulators"/>
</dbReference>
<evidence type="ECO:0000313" key="8">
    <source>
        <dbReference type="Proteomes" id="UP000245712"/>
    </source>
</evidence>
<dbReference type="PRINTS" id="PR00039">
    <property type="entry name" value="HTHLYSR"/>
</dbReference>
<dbReference type="PROSITE" id="PS50931">
    <property type="entry name" value="HTH_LYSR"/>
    <property type="match status" value="1"/>
</dbReference>
<reference evidence="7 8" key="1">
    <citation type="submission" date="2018-05" db="EMBL/GenBank/DDBJ databases">
        <title>Genomic Encyclopedia of Type Strains, Phase IV (KMG-V): Genome sequencing to study the core and pangenomes of soil and plant-associated prokaryotes.</title>
        <authorList>
            <person name="Whitman W."/>
        </authorList>
    </citation>
    <scope>NUCLEOTIDE SEQUENCE [LARGE SCALE GENOMIC DNA]</scope>
    <source>
        <strain evidence="7 8">SCZa-39</strain>
    </source>
</reference>
<dbReference type="Gene3D" id="1.10.10.10">
    <property type="entry name" value="Winged helix-like DNA-binding domain superfamily/Winged helix DNA-binding domain"/>
    <property type="match status" value="1"/>
</dbReference>
<evidence type="ECO:0000256" key="2">
    <source>
        <dbReference type="ARBA" id="ARBA00023015"/>
    </source>
</evidence>
<dbReference type="EMBL" id="QEOB01000031">
    <property type="protein sequence ID" value="PVX71068.1"/>
    <property type="molecule type" value="Genomic_DNA"/>
</dbReference>
<evidence type="ECO:0000256" key="4">
    <source>
        <dbReference type="ARBA" id="ARBA00023163"/>
    </source>
</evidence>
<proteinExistence type="inferred from homology"/>
<evidence type="ECO:0000256" key="3">
    <source>
        <dbReference type="ARBA" id="ARBA00023125"/>
    </source>
</evidence>
<dbReference type="InterPro" id="IPR036388">
    <property type="entry name" value="WH-like_DNA-bd_sf"/>
</dbReference>
<feature type="region of interest" description="Disordered" evidence="5">
    <location>
        <begin position="1"/>
        <end position="22"/>
    </location>
</feature>
<keyword evidence="3 7" id="KW-0238">DNA-binding</keyword>
<dbReference type="SUPFAM" id="SSF53850">
    <property type="entry name" value="Periplasmic binding protein-like II"/>
    <property type="match status" value="1"/>
</dbReference>
<sequence>MKKSEPRPGGKPATKPDINAGAAREAVDDARLLLASRLRLRHLNCFVAIAQERTLARAAARLHLSQPAVSKTLVELEAWAGARLVERGRNGAALTAQGEHFLRYALDATRAVEASAAALARHDAHAAPALRLGALPTVATALLPSALLRFKAQRPHVGVKIQTDSNSELLRALKGGDLDLMVGRMAEPAMMQGVSFEYLYTESLLVVVRAGHPLALESAEPSLDAVLAFPLVIAGERTAPRHHTEAFFETHGLAVPEGAIETQSASVARLIVARSDAVWIVPQRVAQSDIDTGLLVRIGVPAPRGVEPIGILRRSTVALSEATGALAQQLRECAQEA</sequence>
<keyword evidence="8" id="KW-1185">Reference proteome</keyword>
<evidence type="ECO:0000256" key="1">
    <source>
        <dbReference type="ARBA" id="ARBA00009437"/>
    </source>
</evidence>
<gene>
    <name evidence="7" type="ORF">C7402_13132</name>
</gene>
<dbReference type="RefSeq" id="WP_116614471.1">
    <property type="nucleotide sequence ID" value="NZ_QEOB01000031.1"/>
</dbReference>
<comment type="similarity">
    <text evidence="1">Belongs to the LysR transcriptional regulatory family.</text>
</comment>